<reference evidence="11" key="1">
    <citation type="submission" date="2021-03" db="EMBL/GenBank/DDBJ databases">
        <title>Fibrella sp. HMF5335 genome sequencing and assembly.</title>
        <authorList>
            <person name="Kang H."/>
            <person name="Kim H."/>
            <person name="Bae S."/>
            <person name="Joh K."/>
        </authorList>
    </citation>
    <scope>NUCLEOTIDE SEQUENCE</scope>
    <source>
        <strain evidence="11">HMF5335</strain>
    </source>
</reference>
<comment type="caution">
    <text evidence="11">The sequence shown here is derived from an EMBL/GenBank/DDBJ whole genome shotgun (WGS) entry which is preliminary data.</text>
</comment>
<dbReference type="RefSeq" id="WP_207363780.1">
    <property type="nucleotide sequence ID" value="NZ_JAFMYV010000002.1"/>
</dbReference>
<dbReference type="InterPro" id="IPR051474">
    <property type="entry name" value="Anti-sigma-K/W_factor"/>
</dbReference>
<dbReference type="Gene3D" id="1.10.10.1320">
    <property type="entry name" value="Anti-sigma factor, zinc-finger domain"/>
    <property type="match status" value="1"/>
</dbReference>
<dbReference type="Pfam" id="PF10099">
    <property type="entry name" value="RskA_C"/>
    <property type="match status" value="1"/>
</dbReference>
<keyword evidence="6 9" id="KW-0472">Membrane</keyword>
<gene>
    <name evidence="11" type="ORF">J2I47_06785</name>
</gene>
<dbReference type="InterPro" id="IPR041916">
    <property type="entry name" value="Anti_sigma_zinc_sf"/>
</dbReference>
<evidence type="ECO:0000256" key="8">
    <source>
        <dbReference type="ARBA" id="ARBA00030803"/>
    </source>
</evidence>
<dbReference type="AlphaFoldDB" id="A0A939K427"/>
<evidence type="ECO:0000259" key="10">
    <source>
        <dbReference type="Pfam" id="PF10099"/>
    </source>
</evidence>
<dbReference type="PANTHER" id="PTHR37461">
    <property type="entry name" value="ANTI-SIGMA-K FACTOR RSKA"/>
    <property type="match status" value="1"/>
</dbReference>
<dbReference type="EMBL" id="JAFMYV010000002">
    <property type="protein sequence ID" value="MBO0936248.1"/>
    <property type="molecule type" value="Genomic_DNA"/>
</dbReference>
<evidence type="ECO:0000256" key="7">
    <source>
        <dbReference type="ARBA" id="ARBA00029829"/>
    </source>
</evidence>
<evidence type="ECO:0000313" key="12">
    <source>
        <dbReference type="Proteomes" id="UP000664034"/>
    </source>
</evidence>
<sequence length="276" mass="30005">MNIPDYIDSGILESYALGAVSDQERREVQCLSAIYPEIRQELDKLTQALENYALLHSTEPPADLQARIRSRLTMGPPAPSESTNTDTTSGAKVVPLHREVPTFQVAWVAAAAVGLVLIAFAYFLINQLKNKQEYADELAQTNTRIQTEVSQLKQQQAHNSQLISLLKTPGVETIRLAKAKPDGAQADLVVYWNRAAKQVTLEVESLPTLPADKQYQLWALVGGKPVDAGVFGTDRQRLQRTARAIAAADAFAVTIEKAGGSPTPTLSTLLAMGKVS</sequence>
<keyword evidence="3" id="KW-1003">Cell membrane</keyword>
<dbReference type="PANTHER" id="PTHR37461:SF1">
    <property type="entry name" value="ANTI-SIGMA-K FACTOR RSKA"/>
    <property type="match status" value="1"/>
</dbReference>
<dbReference type="GO" id="GO:0016989">
    <property type="term" value="F:sigma factor antagonist activity"/>
    <property type="evidence" value="ECO:0007669"/>
    <property type="project" value="TreeGrafter"/>
</dbReference>
<feature type="domain" description="Anti-sigma K factor RskA C-terminal" evidence="10">
    <location>
        <begin position="108"/>
        <end position="265"/>
    </location>
</feature>
<accession>A0A939K427</accession>
<evidence type="ECO:0000256" key="9">
    <source>
        <dbReference type="SAM" id="Phobius"/>
    </source>
</evidence>
<dbReference type="Proteomes" id="UP000664034">
    <property type="component" value="Unassembled WGS sequence"/>
</dbReference>
<name>A0A939K427_9BACT</name>
<evidence type="ECO:0000256" key="6">
    <source>
        <dbReference type="ARBA" id="ARBA00023136"/>
    </source>
</evidence>
<evidence type="ECO:0000256" key="1">
    <source>
        <dbReference type="ARBA" id="ARBA00004167"/>
    </source>
</evidence>
<keyword evidence="5 9" id="KW-1133">Transmembrane helix</keyword>
<dbReference type="GO" id="GO:0006417">
    <property type="term" value="P:regulation of translation"/>
    <property type="evidence" value="ECO:0007669"/>
    <property type="project" value="TreeGrafter"/>
</dbReference>
<dbReference type="InterPro" id="IPR018764">
    <property type="entry name" value="RskA_C"/>
</dbReference>
<evidence type="ECO:0000313" key="11">
    <source>
        <dbReference type="EMBL" id="MBO0936248.1"/>
    </source>
</evidence>
<proteinExistence type="predicted"/>
<evidence type="ECO:0000256" key="2">
    <source>
        <dbReference type="ARBA" id="ARBA00004236"/>
    </source>
</evidence>
<keyword evidence="12" id="KW-1185">Reference proteome</keyword>
<comment type="subcellular location">
    <subcellularLocation>
        <location evidence="2">Cell membrane</location>
    </subcellularLocation>
    <subcellularLocation>
        <location evidence="1">Membrane</location>
        <topology evidence="1">Single-pass membrane protein</topology>
    </subcellularLocation>
</comment>
<evidence type="ECO:0000256" key="4">
    <source>
        <dbReference type="ARBA" id="ARBA00022692"/>
    </source>
</evidence>
<dbReference type="GO" id="GO:0005886">
    <property type="term" value="C:plasma membrane"/>
    <property type="evidence" value="ECO:0007669"/>
    <property type="project" value="UniProtKB-SubCell"/>
</dbReference>
<protein>
    <recommendedName>
        <fullName evidence="8">Regulator of SigK</fullName>
    </recommendedName>
    <alternativeName>
        <fullName evidence="7">Sigma-K anti-sigma factor RskA</fullName>
    </alternativeName>
</protein>
<feature type="transmembrane region" description="Helical" evidence="9">
    <location>
        <begin position="105"/>
        <end position="125"/>
    </location>
</feature>
<keyword evidence="4 9" id="KW-0812">Transmembrane</keyword>
<evidence type="ECO:0000256" key="5">
    <source>
        <dbReference type="ARBA" id="ARBA00022989"/>
    </source>
</evidence>
<evidence type="ECO:0000256" key="3">
    <source>
        <dbReference type="ARBA" id="ARBA00022475"/>
    </source>
</evidence>
<organism evidence="11 12">
    <name type="scientific">Fibrella rubiginis</name>
    <dbReference type="NCBI Taxonomy" id="2817060"/>
    <lineage>
        <taxon>Bacteria</taxon>
        <taxon>Pseudomonadati</taxon>
        <taxon>Bacteroidota</taxon>
        <taxon>Cytophagia</taxon>
        <taxon>Cytophagales</taxon>
        <taxon>Spirosomataceae</taxon>
        <taxon>Fibrella</taxon>
    </lineage>
</organism>